<dbReference type="InterPro" id="IPR019818">
    <property type="entry name" value="IsoCit/isopropylmalate_DH_CS"/>
</dbReference>
<evidence type="ECO:0000256" key="12">
    <source>
        <dbReference type="ARBA" id="ARBA00022842"/>
    </source>
</evidence>
<dbReference type="GO" id="GO:0009098">
    <property type="term" value="P:L-leucine biosynthetic process"/>
    <property type="evidence" value="ECO:0007669"/>
    <property type="project" value="UniProtKB-KW"/>
</dbReference>
<evidence type="ECO:0000256" key="8">
    <source>
        <dbReference type="ARBA" id="ARBA00019276"/>
    </source>
</evidence>
<reference evidence="20" key="1">
    <citation type="submission" date="2016-01" db="EMBL/GenBank/DDBJ databases">
        <authorList>
            <person name="Peeters C."/>
        </authorList>
    </citation>
    <scope>NUCLEOTIDE SEQUENCE [LARGE SCALE GENOMIC DNA]</scope>
    <source>
        <strain evidence="20">LMG 29325</strain>
    </source>
</reference>
<evidence type="ECO:0000256" key="18">
    <source>
        <dbReference type="ARBA" id="ARBA00033138"/>
    </source>
</evidence>
<evidence type="ECO:0000256" key="16">
    <source>
        <dbReference type="ARBA" id="ARBA00023304"/>
    </source>
</evidence>
<dbReference type="GO" id="GO:0051287">
    <property type="term" value="F:NAD binding"/>
    <property type="evidence" value="ECO:0007669"/>
    <property type="project" value="InterPro"/>
</dbReference>
<comment type="cofactor">
    <cofactor evidence="2">
        <name>Mn(2+)</name>
        <dbReference type="ChEBI" id="CHEBI:29035"/>
    </cofactor>
</comment>
<accession>A0A158A3W3</accession>
<keyword evidence="16" id="KW-0100">Branched-chain amino acid biosynthesis</keyword>
<dbReference type="STRING" id="1777143.AWB82_01654"/>
<dbReference type="RefSeq" id="WP_086966663.1">
    <property type="nucleotide sequence ID" value="NZ_FCOJ02000009.1"/>
</dbReference>
<keyword evidence="12" id="KW-0460">Magnesium</keyword>
<dbReference type="FunFam" id="3.40.718.10:FF:000006">
    <property type="entry name" value="3-isopropylmalate dehydrogenase"/>
    <property type="match status" value="1"/>
</dbReference>
<comment type="pathway">
    <text evidence="4">Amino-acid biosynthesis; L-leucine biosynthesis; L-leucine from 3-methyl-2-oxobutanoate: step 3/4.</text>
</comment>
<dbReference type="Proteomes" id="UP000054596">
    <property type="component" value="Unassembled WGS sequence"/>
</dbReference>
<dbReference type="Pfam" id="PF00180">
    <property type="entry name" value="Iso_dh"/>
    <property type="match status" value="1"/>
</dbReference>
<evidence type="ECO:0000256" key="13">
    <source>
        <dbReference type="ARBA" id="ARBA00023002"/>
    </source>
</evidence>
<evidence type="ECO:0000256" key="10">
    <source>
        <dbReference type="ARBA" id="ARBA00022605"/>
    </source>
</evidence>
<name>A0A158A3W3_9BURK</name>
<comment type="caution">
    <text evidence="20">The sequence shown here is derived from an EMBL/GenBank/DDBJ whole genome shotgun (WGS) entry which is preliminary data.</text>
</comment>
<comment type="similarity">
    <text evidence="5">Belongs to the isocitrate and isopropylmalate dehydrogenases family. LeuB type 1 subfamily.</text>
</comment>
<dbReference type="AlphaFoldDB" id="A0A158A3W3"/>
<organism evidence="20 21">
    <name type="scientific">Caballeronia glebae</name>
    <dbReference type="NCBI Taxonomy" id="1777143"/>
    <lineage>
        <taxon>Bacteria</taxon>
        <taxon>Pseudomonadati</taxon>
        <taxon>Pseudomonadota</taxon>
        <taxon>Betaproteobacteria</taxon>
        <taxon>Burkholderiales</taxon>
        <taxon>Burkholderiaceae</taxon>
        <taxon>Caballeronia</taxon>
    </lineage>
</organism>
<evidence type="ECO:0000313" key="21">
    <source>
        <dbReference type="Proteomes" id="UP000054596"/>
    </source>
</evidence>
<dbReference type="PANTHER" id="PTHR42979">
    <property type="entry name" value="3-ISOPROPYLMALATE DEHYDROGENASE"/>
    <property type="match status" value="1"/>
</dbReference>
<dbReference type="PROSITE" id="PS00470">
    <property type="entry name" value="IDH_IMDH"/>
    <property type="match status" value="1"/>
</dbReference>
<dbReference type="PANTHER" id="PTHR42979:SF1">
    <property type="entry name" value="3-ISOPROPYLMALATE DEHYDROGENASE"/>
    <property type="match status" value="1"/>
</dbReference>
<keyword evidence="14" id="KW-0520">NAD</keyword>
<gene>
    <name evidence="20" type="ORF">AWB82_01654</name>
</gene>
<evidence type="ECO:0000256" key="11">
    <source>
        <dbReference type="ARBA" id="ARBA00022723"/>
    </source>
</evidence>
<keyword evidence="9" id="KW-0432">Leucine biosynthesis</keyword>
<keyword evidence="13" id="KW-0560">Oxidoreductase</keyword>
<evidence type="ECO:0000256" key="5">
    <source>
        <dbReference type="ARBA" id="ARBA00008319"/>
    </source>
</evidence>
<keyword evidence="21" id="KW-1185">Reference proteome</keyword>
<comment type="subunit">
    <text evidence="6">Homodimer.</text>
</comment>
<dbReference type="OrthoDB" id="5289857at2"/>
<evidence type="ECO:0000256" key="9">
    <source>
        <dbReference type="ARBA" id="ARBA00022430"/>
    </source>
</evidence>
<evidence type="ECO:0000256" key="14">
    <source>
        <dbReference type="ARBA" id="ARBA00023027"/>
    </source>
</evidence>
<dbReference type="InterPro" id="IPR024084">
    <property type="entry name" value="IsoPropMal-DH-like_dom"/>
</dbReference>
<evidence type="ECO:0000256" key="3">
    <source>
        <dbReference type="ARBA" id="ARBA00001946"/>
    </source>
</evidence>
<sequence length="367" mass="39942">MSQTDSSKFEIAVLPGDGIGVEVMEACVALLEAAQKLDKGPLLKMTSYDAGAQHYAKTGEALPARTLDAARSAHAVLFGAMGWPNVRYPDGTEPIPQLDLRMELDLFAGVRPIRWFPGLPKVLANEQASSIDFVLVREQTEGLFYARGRGKVIDDSEAYDTMQITRRGTERVTRFAFELAKQRKARRGEARVTCVDKANVFTSMAFFRNVFNDVAREFESVSFDHAYVDALALTMVAKPWNLDVLVTENMFGDILSDLAAGLIGGMGMAPSADIGDAHALFQPAHGTAPDIAGQDKANPGAMFLSGAMMLDWLAQRHDEPTLATRARNIEQALQRVLAYGEVRPMEYGGRAGTKAMTEAVIAALPNP</sequence>
<evidence type="ECO:0000256" key="1">
    <source>
        <dbReference type="ARBA" id="ARBA00000624"/>
    </source>
</evidence>
<feature type="domain" description="Isopropylmalate dehydrogenase-like" evidence="19">
    <location>
        <begin position="10"/>
        <end position="360"/>
    </location>
</feature>
<evidence type="ECO:0000256" key="17">
    <source>
        <dbReference type="ARBA" id="ARBA00030010"/>
    </source>
</evidence>
<evidence type="ECO:0000256" key="7">
    <source>
        <dbReference type="ARBA" id="ARBA00013101"/>
    </source>
</evidence>
<dbReference type="EC" id="1.1.1.85" evidence="7"/>
<dbReference type="Gene3D" id="3.40.718.10">
    <property type="entry name" value="Isopropylmalate Dehydrogenase"/>
    <property type="match status" value="1"/>
</dbReference>
<evidence type="ECO:0000256" key="15">
    <source>
        <dbReference type="ARBA" id="ARBA00023211"/>
    </source>
</evidence>
<dbReference type="SMART" id="SM01329">
    <property type="entry name" value="Iso_dh"/>
    <property type="match status" value="1"/>
</dbReference>
<protein>
    <recommendedName>
        <fullName evidence="8">3-isopropylmalate dehydrogenase</fullName>
        <ecNumber evidence="7">1.1.1.85</ecNumber>
    </recommendedName>
    <alternativeName>
        <fullName evidence="18">3-IPM-DH</fullName>
    </alternativeName>
    <alternativeName>
        <fullName evidence="17">Beta-IPM dehydrogenase</fullName>
    </alternativeName>
</protein>
<evidence type="ECO:0000313" key="20">
    <source>
        <dbReference type="EMBL" id="SAK52326.1"/>
    </source>
</evidence>
<evidence type="ECO:0000259" key="19">
    <source>
        <dbReference type="SMART" id="SM01329"/>
    </source>
</evidence>
<keyword evidence="15" id="KW-0464">Manganese</keyword>
<dbReference type="SUPFAM" id="SSF53659">
    <property type="entry name" value="Isocitrate/Isopropylmalate dehydrogenase-like"/>
    <property type="match status" value="1"/>
</dbReference>
<dbReference type="GO" id="GO:0005829">
    <property type="term" value="C:cytosol"/>
    <property type="evidence" value="ECO:0007669"/>
    <property type="project" value="TreeGrafter"/>
</dbReference>
<keyword evidence="11" id="KW-0479">Metal-binding</keyword>
<evidence type="ECO:0000256" key="2">
    <source>
        <dbReference type="ARBA" id="ARBA00001936"/>
    </source>
</evidence>
<dbReference type="GO" id="GO:0000287">
    <property type="term" value="F:magnesium ion binding"/>
    <property type="evidence" value="ECO:0007669"/>
    <property type="project" value="InterPro"/>
</dbReference>
<dbReference type="GO" id="GO:0003862">
    <property type="term" value="F:3-isopropylmalate dehydrogenase activity"/>
    <property type="evidence" value="ECO:0007669"/>
    <property type="project" value="UniProtKB-EC"/>
</dbReference>
<dbReference type="InterPro" id="IPR004429">
    <property type="entry name" value="Isopropylmalate_DH"/>
</dbReference>
<comment type="cofactor">
    <cofactor evidence="3">
        <name>Mg(2+)</name>
        <dbReference type="ChEBI" id="CHEBI:18420"/>
    </cofactor>
</comment>
<comment type="catalytic activity">
    <reaction evidence="1">
        <text>(2R,3S)-3-isopropylmalate + NAD(+) = 4-methyl-2-oxopentanoate + CO2 + NADH</text>
        <dbReference type="Rhea" id="RHEA:32271"/>
        <dbReference type="ChEBI" id="CHEBI:16526"/>
        <dbReference type="ChEBI" id="CHEBI:17865"/>
        <dbReference type="ChEBI" id="CHEBI:35121"/>
        <dbReference type="ChEBI" id="CHEBI:57540"/>
        <dbReference type="ChEBI" id="CHEBI:57945"/>
        <dbReference type="EC" id="1.1.1.85"/>
    </reaction>
</comment>
<dbReference type="EMBL" id="FCOJ02000009">
    <property type="protein sequence ID" value="SAK52326.1"/>
    <property type="molecule type" value="Genomic_DNA"/>
</dbReference>
<proteinExistence type="inferred from homology"/>
<evidence type="ECO:0000256" key="4">
    <source>
        <dbReference type="ARBA" id="ARBA00004762"/>
    </source>
</evidence>
<evidence type="ECO:0000256" key="6">
    <source>
        <dbReference type="ARBA" id="ARBA00011738"/>
    </source>
</evidence>
<keyword evidence="10" id="KW-0028">Amino-acid biosynthesis</keyword>